<dbReference type="Gene3D" id="3.30.70.100">
    <property type="match status" value="1"/>
</dbReference>
<dbReference type="EMBL" id="CP000786">
    <property type="protein sequence ID" value="ABZ96623.1"/>
    <property type="molecule type" value="Genomic_DNA"/>
</dbReference>
<dbReference type="RefSeq" id="WP_012387510.1">
    <property type="nucleotide sequence ID" value="NC_010602.1"/>
</dbReference>
<dbReference type="SUPFAM" id="SSF54909">
    <property type="entry name" value="Dimeric alpha+beta barrel"/>
    <property type="match status" value="1"/>
</dbReference>
<name>B0SJ73_LEPBP</name>
<accession>B0SJ73</accession>
<dbReference type="HOGENOM" id="CLU_149845_0_0_12"/>
<dbReference type="STRING" id="456481.LEPBI_I0485"/>
<organism evidence="1 2">
    <name type="scientific">Leptospira biflexa serovar Patoc (strain Patoc 1 / ATCC 23582 / Paris)</name>
    <dbReference type="NCBI Taxonomy" id="456481"/>
    <lineage>
        <taxon>Bacteria</taxon>
        <taxon>Pseudomonadati</taxon>
        <taxon>Spirochaetota</taxon>
        <taxon>Spirochaetia</taxon>
        <taxon>Leptospirales</taxon>
        <taxon>Leptospiraceae</taxon>
        <taxon>Leptospira</taxon>
    </lineage>
</organism>
<evidence type="ECO:0008006" key="3">
    <source>
        <dbReference type="Google" id="ProtNLM"/>
    </source>
</evidence>
<dbReference type="BioCyc" id="LBIF456481:LEPBI_RS02375-MONOMER"/>
<sequence length="107" mass="12406">MISATFLFKQFASDPVFESLDQSIENFVTNHPEYLGRDQWSNQEKGILAVVYYFKSEKGLEALKDFSDHKTAKLNHAQWYEGYQVIISQVIKSYGNGKLEHVTNRKL</sequence>
<dbReference type="OrthoDB" id="6064772at2"/>
<dbReference type="Proteomes" id="UP000001847">
    <property type="component" value="Chromosome I"/>
</dbReference>
<proteinExistence type="predicted"/>
<evidence type="ECO:0000313" key="1">
    <source>
        <dbReference type="EMBL" id="ABZ96623.1"/>
    </source>
</evidence>
<evidence type="ECO:0000313" key="2">
    <source>
        <dbReference type="Proteomes" id="UP000001847"/>
    </source>
</evidence>
<dbReference type="KEGG" id="lbi:LEPBI_I0485"/>
<keyword evidence="2" id="KW-1185">Reference proteome</keyword>
<dbReference type="AlphaFoldDB" id="B0SJ73"/>
<reference evidence="1 2" key="1">
    <citation type="journal article" date="2008" name="PLoS ONE">
        <title>Genome sequence of the saprophyte Leptospira biflexa provides insights into the evolution of Leptospira and the pathogenesis of leptospirosis.</title>
        <authorList>
            <person name="Picardeau M."/>
            <person name="Bulach D.M."/>
            <person name="Bouchier C."/>
            <person name="Zuerner R.L."/>
            <person name="Zidane N."/>
            <person name="Wilson P.J."/>
            <person name="Creno S."/>
            <person name="Kuczek E.S."/>
            <person name="Bommezzadri S."/>
            <person name="Davis J.C."/>
            <person name="McGrath A."/>
            <person name="Johnson M.J."/>
            <person name="Boursaux-Eude C."/>
            <person name="Seemann T."/>
            <person name="Rouy Z."/>
            <person name="Coppel R.L."/>
            <person name="Rood J.I."/>
            <person name="Lajus A."/>
            <person name="Davies J.K."/>
            <person name="Medigue C."/>
            <person name="Adler B."/>
        </authorList>
    </citation>
    <scope>NUCLEOTIDE SEQUENCE [LARGE SCALE GENOMIC DNA]</scope>
    <source>
        <strain evidence="2">Patoc 1 / ATCC 23582 / Paris</strain>
    </source>
</reference>
<dbReference type="InterPro" id="IPR011008">
    <property type="entry name" value="Dimeric_a/b-barrel"/>
</dbReference>
<protein>
    <recommendedName>
        <fullName evidence="3">ABM domain-containing protein</fullName>
    </recommendedName>
</protein>
<gene>
    <name evidence="1" type="ordered locus">LEPBI_I0485</name>
</gene>